<proteinExistence type="predicted"/>
<sequence>MSQERIEQERVRKIIYANLDRLFEELAKLNQNLNSTGRISKKKEKREKTEIRSKQGANFVSHG</sequence>
<dbReference type="AlphaFoldDB" id="X1USE6"/>
<gene>
    <name evidence="2" type="ORF">S12H4_45102</name>
</gene>
<organism evidence="2">
    <name type="scientific">marine sediment metagenome</name>
    <dbReference type="NCBI Taxonomy" id="412755"/>
    <lineage>
        <taxon>unclassified sequences</taxon>
        <taxon>metagenomes</taxon>
        <taxon>ecological metagenomes</taxon>
    </lineage>
</organism>
<dbReference type="EMBL" id="BARW01027852">
    <property type="protein sequence ID" value="GAJ06512.1"/>
    <property type="molecule type" value="Genomic_DNA"/>
</dbReference>
<comment type="caution">
    <text evidence="2">The sequence shown here is derived from an EMBL/GenBank/DDBJ whole genome shotgun (WGS) entry which is preliminary data.</text>
</comment>
<evidence type="ECO:0000313" key="2">
    <source>
        <dbReference type="EMBL" id="GAJ06512.1"/>
    </source>
</evidence>
<evidence type="ECO:0000256" key="1">
    <source>
        <dbReference type="SAM" id="MobiDB-lite"/>
    </source>
</evidence>
<name>X1USE6_9ZZZZ</name>
<reference evidence="2" key="1">
    <citation type="journal article" date="2014" name="Front. Microbiol.">
        <title>High frequency of phylogenetically diverse reductive dehalogenase-homologous genes in deep subseafloor sedimentary metagenomes.</title>
        <authorList>
            <person name="Kawai M."/>
            <person name="Futagami T."/>
            <person name="Toyoda A."/>
            <person name="Takaki Y."/>
            <person name="Nishi S."/>
            <person name="Hori S."/>
            <person name="Arai W."/>
            <person name="Tsubouchi T."/>
            <person name="Morono Y."/>
            <person name="Uchiyama I."/>
            <person name="Ito T."/>
            <person name="Fujiyama A."/>
            <person name="Inagaki F."/>
            <person name="Takami H."/>
        </authorList>
    </citation>
    <scope>NUCLEOTIDE SEQUENCE</scope>
    <source>
        <strain evidence="2">Expedition CK06-06</strain>
    </source>
</reference>
<protein>
    <submittedName>
        <fullName evidence="2">Uncharacterized protein</fullName>
    </submittedName>
</protein>
<accession>X1USE6</accession>
<feature type="region of interest" description="Disordered" evidence="1">
    <location>
        <begin position="36"/>
        <end position="63"/>
    </location>
</feature>